<evidence type="ECO:0000256" key="4">
    <source>
        <dbReference type="ARBA" id="ARBA00022989"/>
    </source>
</evidence>
<sequence>MGLSENLQRLTGAWSTDVLPTATTLTHINPTNVAGVVETLLSASSAYPTITKPLDLYLLARAVKGAKASLSVISAQNYIATATATQNFPEMTQVIWNSTMELQDLEMGFNLYQMKLSRWANLTFAIVFALLVVSHLGISLVKRTPYFGVCLVAGSLLEAAGYIARLMSIGNYSDKDRYICQIICLTLAPAFVMAGVYYLLAQLMVIHGRKYTILRPLWYSYIFIVCDICSLFIQAAGGGLAAIRLQVLESTKAGTIIMTVGVAFQVFSMTLFLFFLINFLWRIYFTASSNVKFLVAKLGALFFQTRRGKDLQQQELNQMYDQRFRETIDRPLFGYYPLAIVGACFFIYVRCIYRLIELSEGWSGYLITHEEYVMTLDGLQVLITCVILLAFHPGLILGKTFSGSIRDSGFSETDTERQNYPYSTNEEKLRDLSLDWSVDESLLKESVAGQQYSSHGQDDGNTFNVIPYYTTPKQSPFSDSSEWKEPMSGSSNSLELPFASPYDTIAQIKVTPNTAKEVLNPVVEDEIMTVPYLICPENPSVTTPTPKKKSRRFSKSTRKSDSISVNSATVNPYEREGVDVIKTSGPYELYERPELANEMHIDHSDVESRVTHDEFFFTFVTKSQNTNK</sequence>
<evidence type="ECO:0000256" key="1">
    <source>
        <dbReference type="ARBA" id="ARBA00004651"/>
    </source>
</evidence>
<dbReference type="InterPro" id="IPR007568">
    <property type="entry name" value="RTA1"/>
</dbReference>
<dbReference type="GO" id="GO:0000324">
    <property type="term" value="C:fungal-type vacuole"/>
    <property type="evidence" value="ECO:0007669"/>
    <property type="project" value="TreeGrafter"/>
</dbReference>
<feature type="transmembrane region" description="Helical" evidence="10">
    <location>
        <begin position="119"/>
        <end position="140"/>
    </location>
</feature>
<dbReference type="GO" id="GO:0005886">
    <property type="term" value="C:plasma membrane"/>
    <property type="evidence" value="ECO:0007669"/>
    <property type="project" value="UniProtKB-SubCell"/>
</dbReference>
<keyword evidence="12" id="KW-1185">Reference proteome</keyword>
<dbReference type="GO" id="GO:0006869">
    <property type="term" value="P:lipid transport"/>
    <property type="evidence" value="ECO:0007669"/>
    <property type="project" value="UniProtKB-KW"/>
</dbReference>
<evidence type="ECO:0000256" key="10">
    <source>
        <dbReference type="SAM" id="Phobius"/>
    </source>
</evidence>
<dbReference type="RefSeq" id="XP_062878555.1">
    <property type="nucleotide sequence ID" value="XM_063022485.1"/>
</dbReference>
<evidence type="ECO:0000256" key="3">
    <source>
        <dbReference type="ARBA" id="ARBA00022692"/>
    </source>
</evidence>
<dbReference type="PANTHER" id="PTHR31465">
    <property type="entry name" value="PROTEIN RTA1-RELATED"/>
    <property type="match status" value="1"/>
</dbReference>
<evidence type="ECO:0000256" key="7">
    <source>
        <dbReference type="ARBA" id="ARBA00037472"/>
    </source>
</evidence>
<evidence type="ECO:0000256" key="9">
    <source>
        <dbReference type="SAM" id="MobiDB-lite"/>
    </source>
</evidence>
<comment type="function">
    <text evidence="7">Catalyzes the ATP-dependent translocation of sphingoid long-chain bases (LCBs) from the cytoplasmic site toward the extracytoplasmic side of the membrane (flip-flop). Involved in the establishment of the functional lipid asymmetry of the plasma membrane. Regulates intracellular levels of LCBs, sphingolipid precursors that are growth inhibitory at increased levels.</text>
</comment>
<keyword evidence="5" id="KW-0445">Lipid transport</keyword>
<evidence type="ECO:0000256" key="8">
    <source>
        <dbReference type="ARBA" id="ARBA00041117"/>
    </source>
</evidence>
<dbReference type="Pfam" id="PF04479">
    <property type="entry name" value="RTA1"/>
    <property type="match status" value="1"/>
</dbReference>
<evidence type="ECO:0000313" key="11">
    <source>
        <dbReference type="EMBL" id="WPK26174.1"/>
    </source>
</evidence>
<reference evidence="11 12" key="1">
    <citation type="submission" date="2023-10" db="EMBL/GenBank/DDBJ databases">
        <title>Draft Genome Sequence of Candida saopaulonensis from a very Premature Infant with Sepsis.</title>
        <authorList>
            <person name="Ning Y."/>
            <person name="Dai R."/>
            <person name="Xiao M."/>
            <person name="Xu Y."/>
            <person name="Yan Q."/>
            <person name="Zhang L."/>
        </authorList>
    </citation>
    <scope>NUCLEOTIDE SEQUENCE [LARGE SCALE GENOMIC DNA]</scope>
    <source>
        <strain evidence="11 12">19XY460</strain>
    </source>
</reference>
<evidence type="ECO:0000256" key="6">
    <source>
        <dbReference type="ARBA" id="ARBA00023136"/>
    </source>
</evidence>
<feature type="region of interest" description="Disordered" evidence="9">
    <location>
        <begin position="538"/>
        <end position="565"/>
    </location>
</feature>
<comment type="similarity">
    <text evidence="2">Belongs to the lipid-translocating exporter (LTE) (TC 9.A.26.1) family.</text>
</comment>
<comment type="subcellular location">
    <subcellularLocation>
        <location evidence="1">Cell membrane</location>
        <topology evidence="1">Multi-pass membrane protein</topology>
    </subcellularLocation>
</comment>
<dbReference type="AlphaFoldDB" id="A0AAX4HC68"/>
<organism evidence="11 12">
    <name type="scientific">Australozyma saopauloensis</name>
    <dbReference type="NCBI Taxonomy" id="291208"/>
    <lineage>
        <taxon>Eukaryota</taxon>
        <taxon>Fungi</taxon>
        <taxon>Dikarya</taxon>
        <taxon>Ascomycota</taxon>
        <taxon>Saccharomycotina</taxon>
        <taxon>Pichiomycetes</taxon>
        <taxon>Metschnikowiaceae</taxon>
        <taxon>Australozyma</taxon>
    </lineage>
</organism>
<feature type="transmembrane region" description="Helical" evidence="10">
    <location>
        <begin position="146"/>
        <end position="166"/>
    </location>
</feature>
<feature type="transmembrane region" description="Helical" evidence="10">
    <location>
        <begin position="333"/>
        <end position="356"/>
    </location>
</feature>
<dbReference type="GeneID" id="88174585"/>
<proteinExistence type="inferred from homology"/>
<keyword evidence="3 10" id="KW-0812">Transmembrane</keyword>
<dbReference type="PANTHER" id="PTHR31465:SF9">
    <property type="entry name" value="SPHINGOID LONG-CHAIN BASE TRANSPORTER RSB1"/>
    <property type="match status" value="1"/>
</dbReference>
<evidence type="ECO:0000256" key="5">
    <source>
        <dbReference type="ARBA" id="ARBA00023055"/>
    </source>
</evidence>
<feature type="transmembrane region" description="Helical" evidence="10">
    <location>
        <begin position="255"/>
        <end position="277"/>
    </location>
</feature>
<feature type="transmembrane region" description="Helical" evidence="10">
    <location>
        <begin position="178"/>
        <end position="200"/>
    </location>
</feature>
<keyword evidence="6 10" id="KW-0472">Membrane</keyword>
<accession>A0AAX4HC68</accession>
<feature type="transmembrane region" description="Helical" evidence="10">
    <location>
        <begin position="379"/>
        <end position="398"/>
    </location>
</feature>
<keyword evidence="5" id="KW-0813">Transport</keyword>
<feature type="transmembrane region" description="Helical" evidence="10">
    <location>
        <begin position="220"/>
        <end position="243"/>
    </location>
</feature>
<dbReference type="KEGG" id="asau:88174585"/>
<evidence type="ECO:0000256" key="2">
    <source>
        <dbReference type="ARBA" id="ARBA00009969"/>
    </source>
</evidence>
<protein>
    <recommendedName>
        <fullName evidence="8">Sphingoid long-chain base transporter RSB1</fullName>
    </recommendedName>
</protein>
<dbReference type="EMBL" id="CP138897">
    <property type="protein sequence ID" value="WPK26174.1"/>
    <property type="molecule type" value="Genomic_DNA"/>
</dbReference>
<dbReference type="Proteomes" id="UP001338582">
    <property type="component" value="Chromosome 4"/>
</dbReference>
<name>A0AAX4HC68_9ASCO</name>
<evidence type="ECO:0000313" key="12">
    <source>
        <dbReference type="Proteomes" id="UP001338582"/>
    </source>
</evidence>
<gene>
    <name evidence="11" type="ORF">PUMCH_003522</name>
</gene>
<keyword evidence="4 10" id="KW-1133">Transmembrane helix</keyword>
<feature type="compositionally biased region" description="Basic residues" evidence="9">
    <location>
        <begin position="546"/>
        <end position="557"/>
    </location>
</feature>